<gene>
    <name evidence="2" type="ORF">ElyMa_006060000</name>
</gene>
<reference evidence="2 3" key="1">
    <citation type="journal article" date="2021" name="Elife">
        <title>Chloroplast acquisition without the gene transfer in kleptoplastic sea slugs, Plakobranchus ocellatus.</title>
        <authorList>
            <person name="Maeda T."/>
            <person name="Takahashi S."/>
            <person name="Yoshida T."/>
            <person name="Shimamura S."/>
            <person name="Takaki Y."/>
            <person name="Nagai Y."/>
            <person name="Toyoda A."/>
            <person name="Suzuki Y."/>
            <person name="Arimoto A."/>
            <person name="Ishii H."/>
            <person name="Satoh N."/>
            <person name="Nishiyama T."/>
            <person name="Hasebe M."/>
            <person name="Maruyama T."/>
            <person name="Minagawa J."/>
            <person name="Obokata J."/>
            <person name="Shigenobu S."/>
        </authorList>
    </citation>
    <scope>NUCLEOTIDE SEQUENCE [LARGE SCALE GENOMIC DNA]</scope>
</reference>
<dbReference type="GO" id="GO:0051301">
    <property type="term" value="P:cell division"/>
    <property type="evidence" value="ECO:0007669"/>
    <property type="project" value="UniProtKB-KW"/>
</dbReference>
<dbReference type="AlphaFoldDB" id="A0AAV4GLT1"/>
<organism evidence="2 3">
    <name type="scientific">Elysia marginata</name>
    <dbReference type="NCBI Taxonomy" id="1093978"/>
    <lineage>
        <taxon>Eukaryota</taxon>
        <taxon>Metazoa</taxon>
        <taxon>Spiralia</taxon>
        <taxon>Lophotrochozoa</taxon>
        <taxon>Mollusca</taxon>
        <taxon>Gastropoda</taxon>
        <taxon>Heterobranchia</taxon>
        <taxon>Euthyneura</taxon>
        <taxon>Panpulmonata</taxon>
        <taxon>Sacoglossa</taxon>
        <taxon>Placobranchoidea</taxon>
        <taxon>Plakobranchidae</taxon>
        <taxon>Elysia</taxon>
    </lineage>
</organism>
<protein>
    <submittedName>
        <fullName evidence="2">Biorientation of chromosomes in cell division 1-like 1</fullName>
    </submittedName>
</protein>
<name>A0AAV4GLT1_9GAST</name>
<comment type="caution">
    <text evidence="2">The sequence shown here is derived from an EMBL/GenBank/DDBJ whole genome shotgun (WGS) entry which is preliminary data.</text>
</comment>
<sequence>MEPEGNPGMDEIHPQTDGKAIQEVINKVKSQGLFDQLRKECLTDVDTKCYTDQEPVYRERKQRDLGQRSENDKKFDAFSIKC</sequence>
<keyword evidence="2" id="KW-0131">Cell cycle</keyword>
<dbReference type="InterPro" id="IPR055264">
    <property type="entry name" value="BOD1/SHG1_dom"/>
</dbReference>
<dbReference type="EMBL" id="BMAT01012132">
    <property type="protein sequence ID" value="GFR86707.1"/>
    <property type="molecule type" value="Genomic_DNA"/>
</dbReference>
<dbReference type="Pfam" id="PF05205">
    <property type="entry name" value="COMPASS-Shg1"/>
    <property type="match status" value="1"/>
</dbReference>
<evidence type="ECO:0000259" key="1">
    <source>
        <dbReference type="Pfam" id="PF05205"/>
    </source>
</evidence>
<keyword evidence="3" id="KW-1185">Reference proteome</keyword>
<proteinExistence type="predicted"/>
<keyword evidence="2" id="KW-0132">Cell division</keyword>
<evidence type="ECO:0000313" key="2">
    <source>
        <dbReference type="EMBL" id="GFR86707.1"/>
    </source>
</evidence>
<feature type="domain" description="BOD1/SHG1" evidence="1">
    <location>
        <begin position="24"/>
        <end position="50"/>
    </location>
</feature>
<evidence type="ECO:0000313" key="3">
    <source>
        <dbReference type="Proteomes" id="UP000762676"/>
    </source>
</evidence>
<accession>A0AAV4GLT1</accession>
<dbReference type="Proteomes" id="UP000762676">
    <property type="component" value="Unassembled WGS sequence"/>
</dbReference>